<dbReference type="PANTHER" id="PTHR30572">
    <property type="entry name" value="MEMBRANE COMPONENT OF TRANSPORTER-RELATED"/>
    <property type="match status" value="1"/>
</dbReference>
<reference evidence="8" key="1">
    <citation type="journal article" date="2021" name="PeerJ">
        <title>Extensive microbial diversity within the chicken gut microbiome revealed by metagenomics and culture.</title>
        <authorList>
            <person name="Gilroy R."/>
            <person name="Ravi A."/>
            <person name="Getino M."/>
            <person name="Pursley I."/>
            <person name="Horton D.L."/>
            <person name="Alikhan N.F."/>
            <person name="Baker D."/>
            <person name="Gharbi K."/>
            <person name="Hall N."/>
            <person name="Watson M."/>
            <person name="Adriaenssens E.M."/>
            <person name="Foster-Nyarko E."/>
            <person name="Jarju S."/>
            <person name="Secka A."/>
            <person name="Antonio M."/>
            <person name="Oren A."/>
            <person name="Chaudhuri R.R."/>
            <person name="La Ragione R."/>
            <person name="Hildebrand F."/>
            <person name="Pallen M.J."/>
        </authorList>
    </citation>
    <scope>NUCLEOTIDE SEQUENCE</scope>
    <source>
        <strain evidence="8">1282</strain>
    </source>
</reference>
<evidence type="ECO:0000256" key="5">
    <source>
        <dbReference type="ARBA" id="ARBA00023136"/>
    </source>
</evidence>
<accession>A0A9D1YBN7</accession>
<feature type="transmembrane region" description="Helical" evidence="6">
    <location>
        <begin position="480"/>
        <end position="505"/>
    </location>
</feature>
<evidence type="ECO:0000256" key="2">
    <source>
        <dbReference type="ARBA" id="ARBA00022475"/>
    </source>
</evidence>
<keyword evidence="2" id="KW-1003">Cell membrane</keyword>
<evidence type="ECO:0000256" key="4">
    <source>
        <dbReference type="ARBA" id="ARBA00022989"/>
    </source>
</evidence>
<dbReference type="Proteomes" id="UP000823915">
    <property type="component" value="Unassembled WGS sequence"/>
</dbReference>
<evidence type="ECO:0000256" key="6">
    <source>
        <dbReference type="SAM" id="Phobius"/>
    </source>
</evidence>
<keyword evidence="5 6" id="KW-0472">Membrane</keyword>
<dbReference type="InterPro" id="IPR050250">
    <property type="entry name" value="Macrolide_Exporter_MacB"/>
</dbReference>
<keyword evidence="4 6" id="KW-1133">Transmembrane helix</keyword>
<sequence>MLKRALRSLLYHWKKNVMILLLFAALFAVAVGSLCLYATTQSQVDRLQTALGNAVTLKGVGYSYKGSGGSRMLAGHLSPEVVETFVTDPRVQAYNFADYLYLSFPEAEGVYQEAWEENKSGSMFTTYTTMGYVPVDTSLDQTFTVYGFQLVEGEHLTGATLYEKACLISEQFAQRNGLSVGDDLQVKVPFLAEAEPVALRVQGIFSAPETQYQITGLGNRPEELVFLTPQAMCAVEGREDGREVAYSMGTSRFATVYLSSEEDVDSFVKDVQEKIAIRQVWEEHYASPTLEPIPQEYAGMDEIEALTLLEEQPQYDLVLDREWFSMVGAPLLRVRDLSGLIAALLTGAILLVLGLVTALLLLGRRREAGILLSLGESRGKTAAQLAVEVFLPLALALALGLGLGVTAGGNLVEQLCSGVYQQSAAISQGENDLVTHAHTAQNKMSRDIYTGTYADDLLERVGERILVVPPAQVQLDRQALGIYLGLALLVCLVGAGAQIVSVLRLQPARVLTGKE</sequence>
<dbReference type="GO" id="GO:0005886">
    <property type="term" value="C:plasma membrane"/>
    <property type="evidence" value="ECO:0007669"/>
    <property type="project" value="UniProtKB-SubCell"/>
</dbReference>
<comment type="subcellular location">
    <subcellularLocation>
        <location evidence="1">Cell membrane</location>
        <topology evidence="1">Multi-pass membrane protein</topology>
    </subcellularLocation>
</comment>
<keyword evidence="3 6" id="KW-0812">Transmembrane</keyword>
<gene>
    <name evidence="8" type="ORF">H9838_01480</name>
</gene>
<name>A0A9D1YBN7_9FIRM</name>
<dbReference type="InterPro" id="IPR003838">
    <property type="entry name" value="ABC3_permease_C"/>
</dbReference>
<organism evidence="8 9">
    <name type="scientific">Candidatus Acutalibacter pullistercoris</name>
    <dbReference type="NCBI Taxonomy" id="2838418"/>
    <lineage>
        <taxon>Bacteria</taxon>
        <taxon>Bacillati</taxon>
        <taxon>Bacillota</taxon>
        <taxon>Clostridia</taxon>
        <taxon>Eubacteriales</taxon>
        <taxon>Acutalibacteraceae</taxon>
        <taxon>Acutalibacter</taxon>
    </lineage>
</organism>
<feature type="domain" description="ABC3 transporter permease C-terminal" evidence="7">
    <location>
        <begin position="340"/>
        <end position="411"/>
    </location>
</feature>
<dbReference type="AlphaFoldDB" id="A0A9D1YBN7"/>
<evidence type="ECO:0000313" key="9">
    <source>
        <dbReference type="Proteomes" id="UP000823915"/>
    </source>
</evidence>
<proteinExistence type="predicted"/>
<evidence type="ECO:0000313" key="8">
    <source>
        <dbReference type="EMBL" id="HIY25829.1"/>
    </source>
</evidence>
<protein>
    <submittedName>
        <fullName evidence="8">FtsX-like permease family protein</fullName>
    </submittedName>
</protein>
<dbReference type="GO" id="GO:0022857">
    <property type="term" value="F:transmembrane transporter activity"/>
    <property type="evidence" value="ECO:0007669"/>
    <property type="project" value="TreeGrafter"/>
</dbReference>
<reference evidence="8" key="2">
    <citation type="submission" date="2021-04" db="EMBL/GenBank/DDBJ databases">
        <authorList>
            <person name="Gilroy R."/>
        </authorList>
    </citation>
    <scope>NUCLEOTIDE SEQUENCE</scope>
    <source>
        <strain evidence="8">1282</strain>
    </source>
</reference>
<feature type="transmembrane region" description="Helical" evidence="6">
    <location>
        <begin position="340"/>
        <end position="362"/>
    </location>
</feature>
<comment type="caution">
    <text evidence="8">The sequence shown here is derived from an EMBL/GenBank/DDBJ whole genome shotgun (WGS) entry which is preliminary data.</text>
</comment>
<evidence type="ECO:0000256" key="3">
    <source>
        <dbReference type="ARBA" id="ARBA00022692"/>
    </source>
</evidence>
<dbReference type="EMBL" id="DXDU01000019">
    <property type="protein sequence ID" value="HIY25829.1"/>
    <property type="molecule type" value="Genomic_DNA"/>
</dbReference>
<feature type="transmembrane region" description="Helical" evidence="6">
    <location>
        <begin position="383"/>
        <end position="405"/>
    </location>
</feature>
<dbReference type="PANTHER" id="PTHR30572:SF9">
    <property type="entry name" value="ABC TRANSPORTER PERMEASE PROTEIN"/>
    <property type="match status" value="1"/>
</dbReference>
<dbReference type="Pfam" id="PF02687">
    <property type="entry name" value="FtsX"/>
    <property type="match status" value="1"/>
</dbReference>
<evidence type="ECO:0000256" key="1">
    <source>
        <dbReference type="ARBA" id="ARBA00004651"/>
    </source>
</evidence>
<evidence type="ECO:0000259" key="7">
    <source>
        <dbReference type="Pfam" id="PF02687"/>
    </source>
</evidence>